<accession>A0A9X1WL46</accession>
<dbReference type="Pfam" id="PF04577">
    <property type="entry name" value="Glyco_transf_61"/>
    <property type="match status" value="1"/>
</dbReference>
<dbReference type="RefSeq" id="WP_244720631.1">
    <property type="nucleotide sequence ID" value="NZ_JALIRP010000001.1"/>
</dbReference>
<keyword evidence="2" id="KW-0808">Transferase</keyword>
<feature type="domain" description="Glycosyltransferase 61 catalytic" evidence="5">
    <location>
        <begin position="257"/>
        <end position="441"/>
    </location>
</feature>
<evidence type="ECO:0000256" key="4">
    <source>
        <dbReference type="SAM" id="MobiDB-lite"/>
    </source>
</evidence>
<dbReference type="Proteomes" id="UP001139347">
    <property type="component" value="Unassembled WGS sequence"/>
</dbReference>
<dbReference type="PANTHER" id="PTHR20961">
    <property type="entry name" value="GLYCOSYLTRANSFERASE"/>
    <property type="match status" value="1"/>
</dbReference>
<dbReference type="AlphaFoldDB" id="A0A9X1WL46"/>
<evidence type="ECO:0000259" key="5">
    <source>
        <dbReference type="Pfam" id="PF04577"/>
    </source>
</evidence>
<sequence>MNARLKRKRAANAKKRTRQSLDSGLRLLALILLTQRKLRLERKKRQKRKRLRRRIMRLKRIQRRRRRKMRLIREMRLRRRRERVNHSAPPVHSHDVQHITDHKPPSENRNSSHSSLPHWVGEEADGIIAPISYDNTPAWISQSAEKGSLIAPVFKELYPGFTDIYPEARDINGNIRFDNTQVTSPSCFVAVIPSGRIWGVNGSVITPDNVVLEDVSMEFSIGLNFGIHPAISRWAPHQLSFTSETVASLGFSDSQNYFHWLYDVLGRLHLLQLSGIKVDKYVINRRSRIWWDIDDLNGPRPFQEESLRMLGIDSKQIIETHEEFNLKAGQVVVMSHTERRGYPKWASEFLRKVFLFDRGLDVNGQGSEYIYISRLKAKRRRILNETDVIDLLTAHGFKIYSLEEMSMDEQIRLFNNAKVVVSPHGAGMSNITFCKPGTSIVEIFTPNWIKDCYYRISNHCNLDYHCLVGEGVAWEGMRWDGEEDLIVDMDQLKQVLSQIKI</sequence>
<dbReference type="GO" id="GO:0016757">
    <property type="term" value="F:glycosyltransferase activity"/>
    <property type="evidence" value="ECO:0007669"/>
    <property type="project" value="UniProtKB-KW"/>
</dbReference>
<evidence type="ECO:0000256" key="3">
    <source>
        <dbReference type="ARBA" id="ARBA00023180"/>
    </source>
</evidence>
<evidence type="ECO:0000313" key="7">
    <source>
        <dbReference type="Proteomes" id="UP001139347"/>
    </source>
</evidence>
<feature type="compositionally biased region" description="Basic and acidic residues" evidence="4">
    <location>
        <begin position="92"/>
        <end position="106"/>
    </location>
</feature>
<protein>
    <submittedName>
        <fullName evidence="6">Glycosyltransferase family 61 protein</fullName>
    </submittedName>
</protein>
<keyword evidence="7" id="KW-1185">Reference proteome</keyword>
<feature type="region of interest" description="Disordered" evidence="4">
    <location>
        <begin position="77"/>
        <end position="116"/>
    </location>
</feature>
<reference evidence="6" key="1">
    <citation type="submission" date="2022-04" db="EMBL/GenBank/DDBJ databases">
        <title>Paenibacillus mangrovi sp. nov., a novel endophytic bacterium isolated from bark of Kandelia candel.</title>
        <authorList>
            <person name="Tuo L."/>
        </authorList>
    </citation>
    <scope>NUCLEOTIDE SEQUENCE</scope>
    <source>
        <strain evidence="6">KQZ6P-2</strain>
    </source>
</reference>
<dbReference type="InterPro" id="IPR007657">
    <property type="entry name" value="Glycosyltransferase_61"/>
</dbReference>
<proteinExistence type="predicted"/>
<dbReference type="InterPro" id="IPR049625">
    <property type="entry name" value="Glyco_transf_61_cat"/>
</dbReference>
<keyword evidence="3" id="KW-0325">Glycoprotein</keyword>
<comment type="caution">
    <text evidence="6">The sequence shown here is derived from an EMBL/GenBank/DDBJ whole genome shotgun (WGS) entry which is preliminary data.</text>
</comment>
<keyword evidence="1" id="KW-0328">Glycosyltransferase</keyword>
<gene>
    <name evidence="6" type="ORF">MUG84_04260</name>
</gene>
<evidence type="ECO:0000256" key="2">
    <source>
        <dbReference type="ARBA" id="ARBA00022679"/>
    </source>
</evidence>
<name>A0A9X1WL46_9BACL</name>
<organism evidence="6 7">
    <name type="scientific">Paenibacillus mangrovi</name>
    <dbReference type="NCBI Taxonomy" id="2931978"/>
    <lineage>
        <taxon>Bacteria</taxon>
        <taxon>Bacillati</taxon>
        <taxon>Bacillota</taxon>
        <taxon>Bacilli</taxon>
        <taxon>Bacillales</taxon>
        <taxon>Paenibacillaceae</taxon>
        <taxon>Paenibacillus</taxon>
    </lineage>
</organism>
<evidence type="ECO:0000313" key="6">
    <source>
        <dbReference type="EMBL" id="MCJ8010958.1"/>
    </source>
</evidence>
<evidence type="ECO:0000256" key="1">
    <source>
        <dbReference type="ARBA" id="ARBA00022676"/>
    </source>
</evidence>
<dbReference type="EMBL" id="JALIRP010000001">
    <property type="protein sequence ID" value="MCJ8010958.1"/>
    <property type="molecule type" value="Genomic_DNA"/>
</dbReference>